<keyword evidence="7" id="KW-1185">Reference proteome</keyword>
<organism evidence="6 7">
    <name type="scientific">Glycine soja</name>
    <name type="common">Wild soybean</name>
    <dbReference type="NCBI Taxonomy" id="3848"/>
    <lineage>
        <taxon>Eukaryota</taxon>
        <taxon>Viridiplantae</taxon>
        <taxon>Streptophyta</taxon>
        <taxon>Embryophyta</taxon>
        <taxon>Tracheophyta</taxon>
        <taxon>Spermatophyta</taxon>
        <taxon>Magnoliopsida</taxon>
        <taxon>eudicotyledons</taxon>
        <taxon>Gunneridae</taxon>
        <taxon>Pentapetalae</taxon>
        <taxon>rosids</taxon>
        <taxon>fabids</taxon>
        <taxon>Fabales</taxon>
        <taxon>Fabaceae</taxon>
        <taxon>Papilionoideae</taxon>
        <taxon>50 kb inversion clade</taxon>
        <taxon>NPAAA clade</taxon>
        <taxon>indigoferoid/millettioid clade</taxon>
        <taxon>Phaseoleae</taxon>
        <taxon>Glycine</taxon>
        <taxon>Glycine subgen. Soja</taxon>
    </lineage>
</organism>
<feature type="domain" description="D-arabinono-1,4-lactone oxidase C-terminal" evidence="5">
    <location>
        <begin position="264"/>
        <end position="393"/>
    </location>
</feature>
<gene>
    <name evidence="6" type="ORF">D0Y65_026616</name>
</gene>
<accession>A0A445IKQ9</accession>
<dbReference type="UniPathway" id="UPA00132"/>
<feature type="region of interest" description="Disordered" evidence="3">
    <location>
        <begin position="1"/>
        <end position="41"/>
    </location>
</feature>
<dbReference type="GO" id="GO:0003885">
    <property type="term" value="F:D-arabinono-1,4-lactone oxidase activity"/>
    <property type="evidence" value="ECO:0007669"/>
    <property type="project" value="InterPro"/>
</dbReference>
<evidence type="ECO:0000256" key="4">
    <source>
        <dbReference type="SAM" id="Phobius"/>
    </source>
</evidence>
<sequence>MEGSGLESSEAKASSWTRNLELPTFDGSIEGETDSKGNNFECDDDPLQFLKSENRSKEVSVIKNHTLCGGEETKNNEAILVRETKIEKVMMEEEVDPSMKREKHKENKVKNVGCEDHFLDNPIPKMIKKEVEAGDAVKPHSFQDSDFHKKIVMMKQNSLLDPNSIMKVDRTSMMLESWNVNLLDVPLALNFVASMADSSAVELKGEGIAEGSRGKSAEDGEQNIDELSFTELRDKLIALDPLNKKHIISINKAEAEFWRKSEGYRVGWSDEILGFDCGGQQWVSEACFPAGKLANPSMKDLEYIEELKLLIEKEDIPAPAPIEQRWTASSRSSLSPASSPSGDDIFSWVGIIMYLPTMDGRQRKDITEEFFHYRHLTQAKLWDRYSAYEHWAKIEVIISIIKNERSNMVFGYDVPIFIFLFFLFLLSKNNICINKVQHGINKPFRTKWD</sequence>
<dbReference type="EMBL" id="QZWG01000010">
    <property type="protein sequence ID" value="RZB86624.1"/>
    <property type="molecule type" value="Genomic_DNA"/>
</dbReference>
<dbReference type="AlphaFoldDB" id="A0A445IKQ9"/>
<protein>
    <submittedName>
        <fullName evidence="6">L-galactono-1,4-lactone dehydrogenase, mitochondrial</fullName>
    </submittedName>
</protein>
<keyword evidence="4" id="KW-1133">Transmembrane helix</keyword>
<dbReference type="GO" id="GO:0016020">
    <property type="term" value="C:membrane"/>
    <property type="evidence" value="ECO:0007669"/>
    <property type="project" value="InterPro"/>
</dbReference>
<evidence type="ECO:0000313" key="6">
    <source>
        <dbReference type="EMBL" id="RZB86624.1"/>
    </source>
</evidence>
<comment type="caution">
    <text evidence="6">The sequence shown here is derived from an EMBL/GenBank/DDBJ whole genome shotgun (WGS) entry which is preliminary data.</text>
</comment>
<feature type="transmembrane region" description="Helical" evidence="4">
    <location>
        <begin position="409"/>
        <end position="426"/>
    </location>
</feature>
<dbReference type="PANTHER" id="PTHR43762:SF1">
    <property type="entry name" value="D-ARABINONO-1,4-LACTONE OXIDASE"/>
    <property type="match status" value="1"/>
</dbReference>
<keyword evidence="2" id="KW-0560">Oxidoreductase</keyword>
<dbReference type="PANTHER" id="PTHR43762">
    <property type="entry name" value="L-GULONOLACTONE OXIDASE"/>
    <property type="match status" value="1"/>
</dbReference>
<reference evidence="6 7" key="1">
    <citation type="submission" date="2018-09" db="EMBL/GenBank/DDBJ databases">
        <title>A high-quality reference genome of wild soybean provides a powerful tool to mine soybean genomes.</title>
        <authorList>
            <person name="Xie M."/>
            <person name="Chung C.Y.L."/>
            <person name="Li M.-W."/>
            <person name="Wong F.-L."/>
            <person name="Chan T.-F."/>
            <person name="Lam H.-M."/>
        </authorList>
    </citation>
    <scope>NUCLEOTIDE SEQUENCE [LARGE SCALE GENOMIC DNA]</scope>
    <source>
        <strain evidence="7">cv. W05</strain>
        <tissue evidence="6">Hypocotyl of etiolated seedlings</tissue>
    </source>
</reference>
<evidence type="ECO:0000256" key="2">
    <source>
        <dbReference type="ARBA" id="ARBA00023002"/>
    </source>
</evidence>
<name>A0A445IKQ9_GLYSO</name>
<evidence type="ECO:0000259" key="5">
    <source>
        <dbReference type="Pfam" id="PF04030"/>
    </source>
</evidence>
<evidence type="ECO:0000256" key="1">
    <source>
        <dbReference type="ARBA" id="ARBA00005147"/>
    </source>
</evidence>
<dbReference type="GO" id="GO:0019853">
    <property type="term" value="P:L-ascorbic acid biosynthetic process"/>
    <property type="evidence" value="ECO:0007669"/>
    <property type="project" value="UniProtKB-UniPathway"/>
</dbReference>
<proteinExistence type="predicted"/>
<keyword evidence="4" id="KW-0472">Membrane</keyword>
<dbReference type="InterPro" id="IPR007173">
    <property type="entry name" value="ALO_C"/>
</dbReference>
<dbReference type="Pfam" id="PF04030">
    <property type="entry name" value="ALO"/>
    <property type="match status" value="1"/>
</dbReference>
<dbReference type="InterPro" id="IPR010031">
    <property type="entry name" value="FAD_lactone_oxidase-like"/>
</dbReference>
<evidence type="ECO:0000256" key="3">
    <source>
        <dbReference type="SAM" id="MobiDB-lite"/>
    </source>
</evidence>
<keyword evidence="4" id="KW-0812">Transmembrane</keyword>
<comment type="pathway">
    <text evidence="1">Cofactor biosynthesis; L-ascorbate biosynthesis.</text>
</comment>
<evidence type="ECO:0000313" key="7">
    <source>
        <dbReference type="Proteomes" id="UP000289340"/>
    </source>
</evidence>
<dbReference type="Proteomes" id="UP000289340">
    <property type="component" value="Chromosome 10"/>
</dbReference>